<dbReference type="InterPro" id="IPR025135">
    <property type="entry name" value="DUF4060"/>
</dbReference>
<evidence type="ECO:0000313" key="2">
    <source>
        <dbReference type="Proteomes" id="UP000198968"/>
    </source>
</evidence>
<name>A0A1I4YKP2_9GAMM</name>
<proteinExistence type="predicted"/>
<protein>
    <recommendedName>
        <fullName evidence="3">DUF4060 domain-containing protein</fullName>
    </recommendedName>
</protein>
<dbReference type="RefSeq" id="WP_003850264.1">
    <property type="nucleotide sequence ID" value="NZ_FOVG01000001.1"/>
</dbReference>
<dbReference type="Proteomes" id="UP000198968">
    <property type="component" value="Unassembled WGS sequence"/>
</dbReference>
<dbReference type="OrthoDB" id="6507067at2"/>
<dbReference type="GeneID" id="90521273"/>
<evidence type="ECO:0008006" key="3">
    <source>
        <dbReference type="Google" id="ProtNLM"/>
    </source>
</evidence>
<keyword evidence="2" id="KW-1185">Reference proteome</keyword>
<organism evidence="1 2">
    <name type="scientific">Candidatus Pantoea varia</name>
    <dbReference type="NCBI Taxonomy" id="1881036"/>
    <lineage>
        <taxon>Bacteria</taxon>
        <taxon>Pseudomonadati</taxon>
        <taxon>Pseudomonadota</taxon>
        <taxon>Gammaproteobacteria</taxon>
        <taxon>Enterobacterales</taxon>
        <taxon>Erwiniaceae</taxon>
        <taxon>Pantoea</taxon>
    </lineage>
</organism>
<sequence length="77" mass="8778">MKQIIRGDKEPSHILAATRALEAHYSRYGEGNKYHPIIYSIAYRSRFYQVEVITRRETMVATVITGVRNLTHLSGAA</sequence>
<evidence type="ECO:0000313" key="1">
    <source>
        <dbReference type="EMBL" id="SFN38586.1"/>
    </source>
</evidence>
<gene>
    <name evidence="1" type="ORF">SAMN05428971_1249</name>
</gene>
<dbReference type="AlphaFoldDB" id="A0A1I4YKP2"/>
<dbReference type="Pfam" id="PF13269">
    <property type="entry name" value="DUF4060"/>
    <property type="match status" value="1"/>
</dbReference>
<reference evidence="2" key="1">
    <citation type="submission" date="2016-10" db="EMBL/GenBank/DDBJ databases">
        <authorList>
            <person name="Varghese N."/>
            <person name="Submissions S."/>
        </authorList>
    </citation>
    <scope>NUCLEOTIDE SEQUENCE [LARGE SCALE GENOMIC DNA]</scope>
    <source>
        <strain evidence="2">OV426</strain>
    </source>
</reference>
<accession>A0A1I4YKP2</accession>
<dbReference type="EMBL" id="FOVG01000001">
    <property type="protein sequence ID" value="SFN38586.1"/>
    <property type="molecule type" value="Genomic_DNA"/>
</dbReference>